<comment type="caution">
    <text evidence="1">The sequence shown here is derived from an EMBL/GenBank/DDBJ whole genome shotgun (WGS) entry which is preliminary data.</text>
</comment>
<name>A0A1C0AK27_9ACTN</name>
<organism evidence="1 2">
    <name type="scientific">Tessaracoccus lapidicaptus</name>
    <dbReference type="NCBI Taxonomy" id="1427523"/>
    <lineage>
        <taxon>Bacteria</taxon>
        <taxon>Bacillati</taxon>
        <taxon>Actinomycetota</taxon>
        <taxon>Actinomycetes</taxon>
        <taxon>Propionibacteriales</taxon>
        <taxon>Propionibacteriaceae</taxon>
        <taxon>Tessaracoccus</taxon>
    </lineage>
</organism>
<dbReference type="RefSeq" id="WP_068752071.1">
    <property type="nucleotide sequence ID" value="NZ_LR214441.1"/>
</dbReference>
<protein>
    <submittedName>
        <fullName evidence="1">Uncharacterized protein</fullName>
    </submittedName>
</protein>
<dbReference type="PROSITE" id="PS51257">
    <property type="entry name" value="PROKAR_LIPOPROTEIN"/>
    <property type="match status" value="1"/>
</dbReference>
<dbReference type="Pfam" id="PF10646">
    <property type="entry name" value="Germane"/>
    <property type="match status" value="1"/>
</dbReference>
<gene>
    <name evidence="1" type="ORF">BCR15_06620</name>
</gene>
<dbReference type="SMART" id="SM00909">
    <property type="entry name" value="Germane"/>
    <property type="match status" value="1"/>
</dbReference>
<dbReference type="InterPro" id="IPR059026">
    <property type="entry name" value="LpqB_N"/>
</dbReference>
<dbReference type="InterPro" id="IPR019606">
    <property type="entry name" value="GerMN"/>
</dbReference>
<evidence type="ECO:0000313" key="1">
    <source>
        <dbReference type="EMBL" id="OCL32964.1"/>
    </source>
</evidence>
<evidence type="ECO:0000313" key="2">
    <source>
        <dbReference type="Proteomes" id="UP000093501"/>
    </source>
</evidence>
<reference evidence="2" key="1">
    <citation type="submission" date="2016-07" db="EMBL/GenBank/DDBJ databases">
        <authorList>
            <person name="Florea S."/>
            <person name="Webb J.S."/>
            <person name="Jaromczyk J."/>
            <person name="Schardl C.L."/>
        </authorList>
    </citation>
    <scope>NUCLEOTIDE SEQUENCE [LARGE SCALE GENOMIC DNA]</scope>
    <source>
        <strain evidence="2">IPBSL-7</strain>
    </source>
</reference>
<dbReference type="SUPFAM" id="SSF75011">
    <property type="entry name" value="3-carboxy-cis,cis-mucoante lactonizing enzyme"/>
    <property type="match status" value="1"/>
</dbReference>
<dbReference type="EMBL" id="MBQD01000023">
    <property type="protein sequence ID" value="OCL32964.1"/>
    <property type="molecule type" value="Genomic_DNA"/>
</dbReference>
<keyword evidence="2" id="KW-1185">Reference proteome</keyword>
<proteinExistence type="predicted"/>
<dbReference type="Pfam" id="PF25976">
    <property type="entry name" value="LpqB_N"/>
    <property type="match status" value="1"/>
</dbReference>
<dbReference type="Proteomes" id="UP000093501">
    <property type="component" value="Unassembled WGS sequence"/>
</dbReference>
<accession>A0A1C0AK27</accession>
<sequence>MRPLGALITLLVLLSAGCTGIPTAGPIEEVPVSTQPRGIDIAPQPPEAGVAPARLVEGFLQAMAAPEGDYAVARQYLTPAAAEEWDPASATVVDATVTGDGEMASLTGQRLGTLDLHGHYTAAAAPFVHQFTLTELDGEWRIAAPPPGLLLTRYIFERYYQRITLYYLARAGGHVVPDPIHLPETRVTPEAIVEALLAGPSPTVAQAVSNALPNGVRLGAAGASLNSDGVVTVDLAGLSERLGDDARRRLGAQLMWSLTAIPRATGLVVTNDGVPFILPGSRADGVLELAGQQGYQILSRAASVDLFAVDDGAPGRLTGDGQVERWRNVDLPVADIAVSLDGEAAIIDDSRTVLAVGAPGSELTRVETGYTNLRSPSFSLGVLWLLADGPSGRPVLLTVDRQRSVELVSLDLPVGLEVLEFAVSPARARIALLVGSDDTGRLGMAQVLPTTPVTVTGWAPLPMVDTSGQSLTDVSAVAWQAETSLAVAATSDGLRSVYSVEIDGSLVEELGPFSGDVAGLTANARLGGGAIATRTAAGTVWRYEARTRWTRLAEDIAAIAYAS</sequence>
<dbReference type="AlphaFoldDB" id="A0A1C0AK27"/>